<feature type="transmembrane region" description="Helical" evidence="7">
    <location>
        <begin position="317"/>
        <end position="342"/>
    </location>
</feature>
<evidence type="ECO:0000313" key="9">
    <source>
        <dbReference type="EMBL" id="UUF09646.1"/>
    </source>
</evidence>
<gene>
    <name evidence="8" type="ORF">J0J69_11050</name>
    <name evidence="9" type="ORF">J0J70_02815</name>
</gene>
<dbReference type="GO" id="GO:0042910">
    <property type="term" value="F:xenobiotic transmembrane transporter activity"/>
    <property type="evidence" value="ECO:0007669"/>
    <property type="project" value="InterPro"/>
</dbReference>
<name>A0A9Q9CLX7_9FIRM</name>
<keyword evidence="3" id="KW-1003">Cell membrane</keyword>
<dbReference type="Proteomes" id="UP001058016">
    <property type="component" value="Chromosome"/>
</dbReference>
<evidence type="ECO:0000313" key="10">
    <source>
        <dbReference type="Proteomes" id="UP001058016"/>
    </source>
</evidence>
<dbReference type="CDD" id="cd13138">
    <property type="entry name" value="MATE_yoeA_like"/>
    <property type="match status" value="1"/>
</dbReference>
<evidence type="ECO:0000256" key="7">
    <source>
        <dbReference type="SAM" id="Phobius"/>
    </source>
</evidence>
<feature type="transmembrane region" description="Helical" evidence="7">
    <location>
        <begin position="189"/>
        <end position="212"/>
    </location>
</feature>
<keyword evidence="6 7" id="KW-0472">Membrane</keyword>
<comment type="subcellular location">
    <subcellularLocation>
        <location evidence="1">Cell membrane</location>
        <topology evidence="1">Multi-pass membrane protein</topology>
    </subcellularLocation>
</comment>
<keyword evidence="10" id="KW-1185">Reference proteome</keyword>
<evidence type="ECO:0000256" key="5">
    <source>
        <dbReference type="ARBA" id="ARBA00022989"/>
    </source>
</evidence>
<keyword evidence="4 7" id="KW-0812">Transmembrane</keyword>
<feature type="transmembrane region" description="Helical" evidence="7">
    <location>
        <begin position="385"/>
        <end position="404"/>
    </location>
</feature>
<feature type="transmembrane region" description="Helical" evidence="7">
    <location>
        <begin position="164"/>
        <end position="183"/>
    </location>
</feature>
<dbReference type="EMBL" id="CP071249">
    <property type="protein sequence ID" value="UUF07309.1"/>
    <property type="molecule type" value="Genomic_DNA"/>
</dbReference>
<dbReference type="InterPro" id="IPR048279">
    <property type="entry name" value="MdtK-like"/>
</dbReference>
<feature type="transmembrane region" description="Helical" evidence="7">
    <location>
        <begin position="95"/>
        <end position="113"/>
    </location>
</feature>
<feature type="transmembrane region" description="Helical" evidence="7">
    <location>
        <begin position="410"/>
        <end position="433"/>
    </location>
</feature>
<feature type="transmembrane region" description="Helical" evidence="7">
    <location>
        <begin position="36"/>
        <end position="60"/>
    </location>
</feature>
<evidence type="ECO:0000256" key="2">
    <source>
        <dbReference type="ARBA" id="ARBA00022448"/>
    </source>
</evidence>
<dbReference type="EMBL" id="CP071250">
    <property type="protein sequence ID" value="UUF09646.1"/>
    <property type="molecule type" value="Genomic_DNA"/>
</dbReference>
<dbReference type="AlphaFoldDB" id="A0A9Q9CLX7"/>
<reference evidence="9 10" key="1">
    <citation type="submission" date="2021-03" db="EMBL/GenBank/DDBJ databases">
        <title>Comparative Genomics and Metabolomics in the genus Turicibacter.</title>
        <authorList>
            <person name="Maki J."/>
            <person name="Looft T."/>
        </authorList>
    </citation>
    <scope>NUCLEOTIDE SEQUENCE</scope>
    <source>
        <strain evidence="9">ISU324</strain>
        <strain evidence="8 10">MMM721</strain>
    </source>
</reference>
<dbReference type="GO" id="GO:0015297">
    <property type="term" value="F:antiporter activity"/>
    <property type="evidence" value="ECO:0007669"/>
    <property type="project" value="InterPro"/>
</dbReference>
<dbReference type="InterPro" id="IPR052031">
    <property type="entry name" value="Membrane_Transporter-Flippase"/>
</dbReference>
<feature type="transmembrane region" description="Helical" evidence="7">
    <location>
        <begin position="133"/>
        <end position="157"/>
    </location>
</feature>
<evidence type="ECO:0000313" key="8">
    <source>
        <dbReference type="EMBL" id="UUF07309.1"/>
    </source>
</evidence>
<feature type="transmembrane region" description="Helical" evidence="7">
    <location>
        <begin position="12"/>
        <end position="30"/>
    </location>
</feature>
<protein>
    <submittedName>
        <fullName evidence="9">MATE family efflux transporter</fullName>
    </submittedName>
</protein>
<evidence type="ECO:0000256" key="6">
    <source>
        <dbReference type="ARBA" id="ARBA00023136"/>
    </source>
</evidence>
<feature type="transmembrane region" description="Helical" evidence="7">
    <location>
        <begin position="235"/>
        <end position="260"/>
    </location>
</feature>
<evidence type="ECO:0000313" key="11">
    <source>
        <dbReference type="Proteomes" id="UP001058072"/>
    </source>
</evidence>
<evidence type="ECO:0000256" key="1">
    <source>
        <dbReference type="ARBA" id="ARBA00004651"/>
    </source>
</evidence>
<evidence type="ECO:0000256" key="3">
    <source>
        <dbReference type="ARBA" id="ARBA00022475"/>
    </source>
</evidence>
<feature type="transmembrane region" description="Helical" evidence="7">
    <location>
        <begin position="280"/>
        <end position="297"/>
    </location>
</feature>
<keyword evidence="2" id="KW-0813">Transport</keyword>
<accession>A0A9Q9CLX7</accession>
<sequence>MTDMTKGNATKLILAFTVPILIGNLFQQLYSMVDTAIVGQFVGVQALAAVGSTGGLIFLVQGFVNGLTHGFSVIVSQRYGANDEEGIKKATATSIYLSAIATVVLTIICVLGAKSILQLMNTPADIMDEASLYVIIFFGGLVATIVYNLLASLLRAFGDSKTPLYFLILASITNIVLDLILIINFKMGVAGAAIATVVSQGLSGFLCYLYMLKKFDILALKKEHFKYDPLLVKELMFVSLPMALQYSITAIGVMILQVAVNSFGSTTVAAFTAASKVEQLVVQPGIALGMTMATYSAQNLGARQIERVRQGVRQCTWITLITNALAGVIVVLFGSYIVQLFIPSENMDALPLSQQYLNTVSIFFPILGLLFLYRFTLQGIGNTVVPMFAGVMELIMRTLVAFTLPGLLGYQGVCLASPFAWIGATVWLLWSYFKTMPKLQAKHAAQSIELKELKLENS</sequence>
<feature type="transmembrane region" description="Helical" evidence="7">
    <location>
        <begin position="354"/>
        <end position="373"/>
    </location>
</feature>
<proteinExistence type="predicted"/>
<dbReference type="PANTHER" id="PTHR43549">
    <property type="entry name" value="MULTIDRUG RESISTANCE PROTEIN YPNP-RELATED"/>
    <property type="match status" value="1"/>
</dbReference>
<dbReference type="InterPro" id="IPR002528">
    <property type="entry name" value="MATE_fam"/>
</dbReference>
<dbReference type="Pfam" id="PF01554">
    <property type="entry name" value="MatE"/>
    <property type="match status" value="2"/>
</dbReference>
<evidence type="ECO:0000256" key="4">
    <source>
        <dbReference type="ARBA" id="ARBA00022692"/>
    </source>
</evidence>
<dbReference type="GO" id="GO:0005886">
    <property type="term" value="C:plasma membrane"/>
    <property type="evidence" value="ECO:0007669"/>
    <property type="project" value="UniProtKB-SubCell"/>
</dbReference>
<dbReference type="Proteomes" id="UP001058072">
    <property type="component" value="Chromosome"/>
</dbReference>
<keyword evidence="5 7" id="KW-1133">Transmembrane helix</keyword>
<dbReference type="NCBIfam" id="TIGR00797">
    <property type="entry name" value="matE"/>
    <property type="match status" value="1"/>
</dbReference>
<organism evidence="9 11">
    <name type="scientific">Turicibacter bilis</name>
    <dbReference type="NCBI Taxonomy" id="2735723"/>
    <lineage>
        <taxon>Bacteria</taxon>
        <taxon>Bacillati</taxon>
        <taxon>Bacillota</taxon>
        <taxon>Erysipelotrichia</taxon>
        <taxon>Erysipelotrichales</taxon>
        <taxon>Turicibacteraceae</taxon>
        <taxon>Turicibacter</taxon>
    </lineage>
</organism>
<dbReference type="PIRSF" id="PIRSF006603">
    <property type="entry name" value="DinF"/>
    <property type="match status" value="1"/>
</dbReference>
<dbReference type="PANTHER" id="PTHR43549:SF3">
    <property type="entry name" value="MULTIDRUG RESISTANCE PROTEIN YPNP-RELATED"/>
    <property type="match status" value="1"/>
</dbReference>